<evidence type="ECO:0000256" key="9">
    <source>
        <dbReference type="ARBA" id="ARBA00048988"/>
    </source>
</evidence>
<dbReference type="SUPFAM" id="SSF52540">
    <property type="entry name" value="P-loop containing nucleoside triphosphate hydrolases"/>
    <property type="match status" value="1"/>
</dbReference>
<keyword evidence="3 10" id="KW-0378">Hydrolase</keyword>
<feature type="domain" description="UvrD-like helicase ATP-binding" evidence="12">
    <location>
        <begin position="5"/>
        <end position="283"/>
    </location>
</feature>
<dbReference type="Gene3D" id="1.10.10.160">
    <property type="match status" value="1"/>
</dbReference>
<dbReference type="GO" id="GO:0043138">
    <property type="term" value="F:3'-5' DNA helicase activity"/>
    <property type="evidence" value="ECO:0007669"/>
    <property type="project" value="UniProtKB-EC"/>
</dbReference>
<dbReference type="InterPro" id="IPR013986">
    <property type="entry name" value="DExx_box_DNA_helicase_dom_sf"/>
</dbReference>
<evidence type="ECO:0000256" key="4">
    <source>
        <dbReference type="ARBA" id="ARBA00022806"/>
    </source>
</evidence>
<keyword evidence="15" id="KW-1185">Reference proteome</keyword>
<name>A0A3Q9HNH6_9FIRM</name>
<evidence type="ECO:0000313" key="14">
    <source>
        <dbReference type="EMBL" id="AZR72061.1"/>
    </source>
</evidence>
<dbReference type="GO" id="GO:0005829">
    <property type="term" value="C:cytosol"/>
    <property type="evidence" value="ECO:0007669"/>
    <property type="project" value="TreeGrafter"/>
</dbReference>
<dbReference type="OrthoDB" id="9810135at2"/>
<evidence type="ECO:0000313" key="15">
    <source>
        <dbReference type="Proteomes" id="UP000267250"/>
    </source>
</evidence>
<dbReference type="FunFam" id="1.10.486.10:FF:000003">
    <property type="entry name" value="ATP-dependent DNA helicase"/>
    <property type="match status" value="1"/>
</dbReference>
<gene>
    <name evidence="14" type="ORF">BBF96_00830</name>
</gene>
<dbReference type="Proteomes" id="UP000267250">
    <property type="component" value="Chromosome"/>
</dbReference>
<dbReference type="PROSITE" id="PS51198">
    <property type="entry name" value="UVRD_HELICASE_ATP_BIND"/>
    <property type="match status" value="1"/>
</dbReference>
<keyword evidence="6 11" id="KW-0238">DNA-binding</keyword>
<evidence type="ECO:0000256" key="10">
    <source>
        <dbReference type="PROSITE-ProRule" id="PRU00560"/>
    </source>
</evidence>
<dbReference type="EMBL" id="CP016379">
    <property type="protein sequence ID" value="AZR72061.1"/>
    <property type="molecule type" value="Genomic_DNA"/>
</dbReference>
<dbReference type="GO" id="GO:0006260">
    <property type="term" value="P:DNA replication"/>
    <property type="evidence" value="ECO:0007669"/>
    <property type="project" value="InterPro"/>
</dbReference>
<reference evidence="14 15" key="1">
    <citation type="submission" date="2016-07" db="EMBL/GenBank/DDBJ databases">
        <title>Genome and transcriptome analysis of iron-reducing fermentative bacteria Anoxybacter fermentans.</title>
        <authorList>
            <person name="Zeng X."/>
            <person name="Shao Z."/>
        </authorList>
    </citation>
    <scope>NUCLEOTIDE SEQUENCE [LARGE SCALE GENOMIC DNA]</scope>
    <source>
        <strain evidence="14 15">DY22613</strain>
    </source>
</reference>
<dbReference type="InterPro" id="IPR000212">
    <property type="entry name" value="DNA_helicase_UvrD/REP"/>
</dbReference>
<dbReference type="GO" id="GO:0033202">
    <property type="term" value="C:DNA helicase complex"/>
    <property type="evidence" value="ECO:0007669"/>
    <property type="project" value="TreeGrafter"/>
</dbReference>
<dbReference type="InterPro" id="IPR005751">
    <property type="entry name" value="ATP-dep_DNA_helicase_PcrA"/>
</dbReference>
<dbReference type="Pfam" id="PF13361">
    <property type="entry name" value="UvrD_C"/>
    <property type="match status" value="1"/>
</dbReference>
<feature type="domain" description="UvrD-like helicase C-terminal" evidence="13">
    <location>
        <begin position="284"/>
        <end position="559"/>
    </location>
</feature>
<proteinExistence type="inferred from homology"/>
<dbReference type="InterPro" id="IPR027417">
    <property type="entry name" value="P-loop_NTPase"/>
</dbReference>
<evidence type="ECO:0000256" key="1">
    <source>
        <dbReference type="ARBA" id="ARBA00009922"/>
    </source>
</evidence>
<evidence type="ECO:0000256" key="6">
    <source>
        <dbReference type="ARBA" id="ARBA00023125"/>
    </source>
</evidence>
<dbReference type="Gene3D" id="3.40.50.300">
    <property type="entry name" value="P-loop containing nucleotide triphosphate hydrolases"/>
    <property type="match status" value="2"/>
</dbReference>
<evidence type="ECO:0000256" key="7">
    <source>
        <dbReference type="ARBA" id="ARBA00023235"/>
    </source>
</evidence>
<evidence type="ECO:0000256" key="8">
    <source>
        <dbReference type="ARBA" id="ARBA00034617"/>
    </source>
</evidence>
<evidence type="ECO:0000256" key="3">
    <source>
        <dbReference type="ARBA" id="ARBA00022801"/>
    </source>
</evidence>
<organism evidence="14 15">
    <name type="scientific">Anoxybacter fermentans</name>
    <dbReference type="NCBI Taxonomy" id="1323375"/>
    <lineage>
        <taxon>Bacteria</taxon>
        <taxon>Bacillati</taxon>
        <taxon>Bacillota</taxon>
        <taxon>Clostridia</taxon>
        <taxon>Halanaerobiales</taxon>
        <taxon>Anoxybacter</taxon>
    </lineage>
</organism>
<dbReference type="PROSITE" id="PS51217">
    <property type="entry name" value="UVRD_HELICASE_CTER"/>
    <property type="match status" value="1"/>
</dbReference>
<keyword evidence="2 10" id="KW-0547">Nucleotide-binding</keyword>
<dbReference type="EC" id="5.6.2.4" evidence="11"/>
<dbReference type="GO" id="GO:0000725">
    <property type="term" value="P:recombinational repair"/>
    <property type="evidence" value="ECO:0007669"/>
    <property type="project" value="TreeGrafter"/>
</dbReference>
<dbReference type="GO" id="GO:0005524">
    <property type="term" value="F:ATP binding"/>
    <property type="evidence" value="ECO:0007669"/>
    <property type="project" value="UniProtKB-UniRule"/>
</dbReference>
<evidence type="ECO:0000259" key="12">
    <source>
        <dbReference type="PROSITE" id="PS51198"/>
    </source>
</evidence>
<dbReference type="NCBIfam" id="TIGR01073">
    <property type="entry name" value="pcrA"/>
    <property type="match status" value="1"/>
</dbReference>
<protein>
    <recommendedName>
        <fullName evidence="11">ATP-dependent DNA helicase</fullName>
        <ecNumber evidence="11">5.6.2.4</ecNumber>
    </recommendedName>
</protein>
<dbReference type="PANTHER" id="PTHR11070">
    <property type="entry name" value="UVRD / RECB / PCRA DNA HELICASE FAMILY MEMBER"/>
    <property type="match status" value="1"/>
</dbReference>
<dbReference type="PANTHER" id="PTHR11070:SF2">
    <property type="entry name" value="ATP-DEPENDENT DNA HELICASE SRS2"/>
    <property type="match status" value="1"/>
</dbReference>
<evidence type="ECO:0000256" key="5">
    <source>
        <dbReference type="ARBA" id="ARBA00022840"/>
    </source>
</evidence>
<dbReference type="CDD" id="cd17932">
    <property type="entry name" value="DEXQc_UvrD"/>
    <property type="match status" value="1"/>
</dbReference>
<dbReference type="Pfam" id="PF00580">
    <property type="entry name" value="UvrD-helicase"/>
    <property type="match status" value="1"/>
</dbReference>
<dbReference type="RefSeq" id="WP_127015389.1">
    <property type="nucleotide sequence ID" value="NZ_CP016379.1"/>
</dbReference>
<keyword evidence="4 10" id="KW-0347">Helicase</keyword>
<keyword evidence="5 10" id="KW-0067">ATP-binding</keyword>
<keyword evidence="7" id="KW-0413">Isomerase</keyword>
<sequence>MKILQDLNDKQREAVEHLTGPLLILAGAGSGKTRVLTHRIAYMIYKGISPYNILAVTFTNKAANEMKERVKRLLGYEGEGLWIGTFHSICVRILRKEIEKLGYKGNFVIYDTSDQLTVIKEVMKELNIDTKKFNPRAIQATISNAKNELIGPEEFANNVGDYFEEIVSKIYKPYQDFLKENNALDFDDLIMVTVELFKKYDLVKKYYQNKFKYILVDEYQDTNHAQYVFVNLLAQRHRNLCVVGDPDQSIYGFRGADIRNILSFEEDYPDAKVVKLEQNYRSTERILDAAHHVIVKNVNRKEKRLWTKKGQGEDLTLFEAVSDKEEAQYVVSEILKLRRKHGYNYSDFAILYRTNSQSRVFEDVLMKNRIPYKIVGGLKFYDRMEIKDVLAYLKLIYNPADDLAFMRIINKPRRGIGNTSLNRLAQFAAKSGISMYEAAGKVDQISNIRGKAKSGLKEFYQMMEILRSFRDDLKVTDLTRRVLDKSGYLKDLESEGTIEAQTRIENIQELFSVMEEFIRSGQGYTVGSFLEEVSLTTDLDEVDEAEDGVLLMTLHTVKGLEFPVVFMTGMEEMIFPHARALDSESELEEERRLCYVGITRARELLYMTLAKSRMVFGQIKYNPPSRFINDIPPELFGLTLEDEPAQEMKEPEELEAASSGKFAQYVGGEKVRHPKWGIGTVVGVRGQGKNQELDILFPKPHGLKKVLLEYAPIERV</sequence>
<comment type="similarity">
    <text evidence="1 11">Belongs to the helicase family. UvrD subfamily.</text>
</comment>
<dbReference type="FunFam" id="1.10.10.160:FF:000001">
    <property type="entry name" value="ATP-dependent DNA helicase"/>
    <property type="match status" value="1"/>
</dbReference>
<comment type="catalytic activity">
    <reaction evidence="9 11">
        <text>ATP + H2O = ADP + phosphate + H(+)</text>
        <dbReference type="Rhea" id="RHEA:13065"/>
        <dbReference type="ChEBI" id="CHEBI:15377"/>
        <dbReference type="ChEBI" id="CHEBI:15378"/>
        <dbReference type="ChEBI" id="CHEBI:30616"/>
        <dbReference type="ChEBI" id="CHEBI:43474"/>
        <dbReference type="ChEBI" id="CHEBI:456216"/>
        <dbReference type="EC" id="5.6.2.4"/>
    </reaction>
</comment>
<dbReference type="InterPro" id="IPR014017">
    <property type="entry name" value="DNA_helicase_UvrD-like_C"/>
</dbReference>
<accession>A0A3Q9HNH6</accession>
<feature type="binding site" evidence="10">
    <location>
        <begin position="26"/>
        <end position="33"/>
    </location>
    <ligand>
        <name>ATP</name>
        <dbReference type="ChEBI" id="CHEBI:30616"/>
    </ligand>
</feature>
<dbReference type="Pfam" id="PF21196">
    <property type="entry name" value="PcrA_UvrD_tudor"/>
    <property type="match status" value="1"/>
</dbReference>
<evidence type="ECO:0000256" key="2">
    <source>
        <dbReference type="ARBA" id="ARBA00022741"/>
    </source>
</evidence>
<dbReference type="GO" id="GO:0009314">
    <property type="term" value="P:response to radiation"/>
    <property type="evidence" value="ECO:0007669"/>
    <property type="project" value="UniProtKB-ARBA"/>
</dbReference>
<evidence type="ECO:0000259" key="13">
    <source>
        <dbReference type="PROSITE" id="PS51217"/>
    </source>
</evidence>
<dbReference type="InterPro" id="IPR014016">
    <property type="entry name" value="UvrD-like_ATP-bd"/>
</dbReference>
<evidence type="ECO:0000256" key="11">
    <source>
        <dbReference type="RuleBase" id="RU364053"/>
    </source>
</evidence>
<dbReference type="GO" id="GO:0003677">
    <property type="term" value="F:DNA binding"/>
    <property type="evidence" value="ECO:0007669"/>
    <property type="project" value="UniProtKB-KW"/>
</dbReference>
<dbReference type="KEGG" id="aft:BBF96_00830"/>
<comment type="catalytic activity">
    <reaction evidence="8">
        <text>Couples ATP hydrolysis with the unwinding of duplex DNA by translocating in the 3'-5' direction.</text>
        <dbReference type="EC" id="5.6.2.4"/>
    </reaction>
</comment>
<dbReference type="AlphaFoldDB" id="A0A3Q9HNH6"/>
<dbReference type="GO" id="GO:0016887">
    <property type="term" value="F:ATP hydrolysis activity"/>
    <property type="evidence" value="ECO:0007669"/>
    <property type="project" value="RHEA"/>
</dbReference>
<dbReference type="Gene3D" id="1.10.486.10">
    <property type="entry name" value="PCRA, domain 4"/>
    <property type="match status" value="1"/>
</dbReference>